<dbReference type="EMBL" id="KL250875">
    <property type="protein sequence ID" value="KGB37365.1"/>
    <property type="molecule type" value="Genomic_DNA"/>
</dbReference>
<organism evidence="2">
    <name type="scientific">Schistosoma haematobium</name>
    <name type="common">Blood fluke</name>
    <dbReference type="NCBI Taxonomy" id="6185"/>
    <lineage>
        <taxon>Eukaryota</taxon>
        <taxon>Metazoa</taxon>
        <taxon>Spiralia</taxon>
        <taxon>Lophotrochozoa</taxon>
        <taxon>Platyhelminthes</taxon>
        <taxon>Trematoda</taxon>
        <taxon>Digenea</taxon>
        <taxon>Strigeidida</taxon>
        <taxon>Schistosomatoidea</taxon>
        <taxon>Schistosomatidae</taxon>
        <taxon>Schistosoma</taxon>
    </lineage>
</organism>
<name>A0A094ZRH6_SCHHA</name>
<dbReference type="AlphaFoldDB" id="A0A094ZRH6"/>
<gene>
    <name evidence="2" type="ORF">MS3_05695</name>
</gene>
<reference evidence="2" key="1">
    <citation type="journal article" date="2012" name="Nat. Genet.">
        <title>Whole-genome sequence of Schistosoma haematobium.</title>
        <authorList>
            <person name="Young N.D."/>
            <person name="Jex A.R."/>
            <person name="Li B."/>
            <person name="Liu S."/>
            <person name="Yang L."/>
            <person name="Xiong Z."/>
            <person name="Li Y."/>
            <person name="Cantacessi C."/>
            <person name="Hall R.S."/>
            <person name="Xu X."/>
            <person name="Chen F."/>
            <person name="Wu X."/>
            <person name="Zerlotini A."/>
            <person name="Oliveira G."/>
            <person name="Hofmann A."/>
            <person name="Zhang G."/>
            <person name="Fang X."/>
            <person name="Kang Y."/>
            <person name="Campbell B.E."/>
            <person name="Loukas A."/>
            <person name="Ranganathan S."/>
            <person name="Rollinson D."/>
            <person name="Rinaldi G."/>
            <person name="Brindley P.J."/>
            <person name="Yang H."/>
            <person name="Wang J."/>
            <person name="Wang J."/>
            <person name="Gasser R.B."/>
        </authorList>
    </citation>
    <scope>NUCLEOTIDE SEQUENCE [LARGE SCALE GENOMIC DNA]</scope>
</reference>
<sequence length="89" mass="9812">MHLAFTNHPLREDKRHGGVPVLESVLEISVDWNLESSWMRAEDNGQNVWTINADRAHGNDSDSGNSNDGNRIYISSVNSGNNGNHGRIG</sequence>
<feature type="region of interest" description="Disordered" evidence="1">
    <location>
        <begin position="52"/>
        <end position="89"/>
    </location>
</feature>
<proteinExistence type="predicted"/>
<protein>
    <submittedName>
        <fullName evidence="2">Uncharacterized protein</fullName>
    </submittedName>
</protein>
<feature type="compositionally biased region" description="Low complexity" evidence="1">
    <location>
        <begin position="61"/>
        <end position="89"/>
    </location>
</feature>
<evidence type="ECO:0000256" key="1">
    <source>
        <dbReference type="SAM" id="MobiDB-lite"/>
    </source>
</evidence>
<accession>A0A094ZRH6</accession>
<evidence type="ECO:0000313" key="2">
    <source>
        <dbReference type="EMBL" id="KGB37365.1"/>
    </source>
</evidence>